<evidence type="ECO:0000313" key="1">
    <source>
        <dbReference type="EMBL" id="MDC7717316.1"/>
    </source>
</evidence>
<protein>
    <submittedName>
        <fullName evidence="1">Uncharacterized protein</fullName>
    </submittedName>
</protein>
<proteinExistence type="predicted"/>
<keyword evidence="2" id="KW-1185">Reference proteome</keyword>
<sequence>MNETCLSAAEIAERFKEISGIELHPTNVGNAAKKLGLDYIEVEVEPVPGQTWSKPQKRYSELDMPAIFVELRELANNRAKYL</sequence>
<dbReference type="RefSeq" id="WP_147684349.1">
    <property type="nucleotide sequence ID" value="NZ_JAQQLF010000009.1"/>
</dbReference>
<gene>
    <name evidence="1" type="ORF">PQU95_08850</name>
</gene>
<name>A0ABT5IXM4_9NEIS</name>
<comment type="caution">
    <text evidence="1">The sequence shown here is derived from an EMBL/GenBank/DDBJ whole genome shotgun (WGS) entry which is preliminary data.</text>
</comment>
<dbReference type="Proteomes" id="UP001219956">
    <property type="component" value="Unassembled WGS sequence"/>
</dbReference>
<accession>A0ABT5IXM4</accession>
<organism evidence="1 2">
    <name type="scientific">Vogesella aquatica</name>
    <dbReference type="NCBI Taxonomy" id="2984206"/>
    <lineage>
        <taxon>Bacteria</taxon>
        <taxon>Pseudomonadati</taxon>
        <taxon>Pseudomonadota</taxon>
        <taxon>Betaproteobacteria</taxon>
        <taxon>Neisseriales</taxon>
        <taxon>Chromobacteriaceae</taxon>
        <taxon>Vogesella</taxon>
    </lineage>
</organism>
<dbReference type="EMBL" id="JAQQLF010000009">
    <property type="protein sequence ID" value="MDC7717316.1"/>
    <property type="molecule type" value="Genomic_DNA"/>
</dbReference>
<evidence type="ECO:0000313" key="2">
    <source>
        <dbReference type="Proteomes" id="UP001219956"/>
    </source>
</evidence>
<reference evidence="1 2" key="1">
    <citation type="submission" date="2023-01" db="EMBL/GenBank/DDBJ databases">
        <title>Novel species of the genus Vogesella isolated from rivers.</title>
        <authorList>
            <person name="Lu H."/>
        </authorList>
    </citation>
    <scope>NUCLEOTIDE SEQUENCE [LARGE SCALE GENOMIC DNA]</scope>
    <source>
        <strain evidence="1 2">DC21W</strain>
    </source>
</reference>